<evidence type="ECO:0000256" key="1">
    <source>
        <dbReference type="SAM" id="MobiDB-lite"/>
    </source>
</evidence>
<reference evidence="2 3" key="1">
    <citation type="submission" date="2018-09" db="EMBL/GenBank/DDBJ databases">
        <title>Complete genome sequence of Euzebya sp. DY32-46 isolated from seawater of Pacific Ocean.</title>
        <authorList>
            <person name="Xu L."/>
            <person name="Wu Y.-H."/>
            <person name="Xu X.-W."/>
        </authorList>
    </citation>
    <scope>NUCLEOTIDE SEQUENCE [LARGE SCALE GENOMIC DNA]</scope>
    <source>
        <strain evidence="2 3">DY32-46</strain>
    </source>
</reference>
<name>A0A346XV69_9ACTN</name>
<protein>
    <submittedName>
        <fullName evidence="2">Uncharacterized protein</fullName>
    </submittedName>
</protein>
<proteinExistence type="predicted"/>
<dbReference type="Proteomes" id="UP000264006">
    <property type="component" value="Chromosome"/>
</dbReference>
<feature type="region of interest" description="Disordered" evidence="1">
    <location>
        <begin position="1"/>
        <end position="43"/>
    </location>
</feature>
<evidence type="ECO:0000313" key="2">
    <source>
        <dbReference type="EMBL" id="AXV06116.1"/>
    </source>
</evidence>
<dbReference type="EMBL" id="CP031165">
    <property type="protein sequence ID" value="AXV06116.1"/>
    <property type="molecule type" value="Genomic_DNA"/>
</dbReference>
<dbReference type="KEGG" id="euz:DVS28_a1417"/>
<keyword evidence="3" id="KW-1185">Reference proteome</keyword>
<organism evidence="2 3">
    <name type="scientific">Euzebya pacifica</name>
    <dbReference type="NCBI Taxonomy" id="1608957"/>
    <lineage>
        <taxon>Bacteria</taxon>
        <taxon>Bacillati</taxon>
        <taxon>Actinomycetota</taxon>
        <taxon>Nitriliruptoria</taxon>
        <taxon>Euzebyales</taxon>
    </lineage>
</organism>
<dbReference type="AlphaFoldDB" id="A0A346XV69"/>
<gene>
    <name evidence="2" type="ORF">DVS28_a1417</name>
</gene>
<sequence length="43" mass="4444">MGSCNPTRARTVRPLRDQSVTPGQGHALSAPPAPGFGHARGFS</sequence>
<accession>A0A346XV69</accession>
<evidence type="ECO:0000313" key="3">
    <source>
        <dbReference type="Proteomes" id="UP000264006"/>
    </source>
</evidence>